<organism evidence="1 2">
    <name type="scientific">Desulfonema magnum</name>
    <dbReference type="NCBI Taxonomy" id="45655"/>
    <lineage>
        <taxon>Bacteria</taxon>
        <taxon>Pseudomonadati</taxon>
        <taxon>Thermodesulfobacteriota</taxon>
        <taxon>Desulfobacteria</taxon>
        <taxon>Desulfobacterales</taxon>
        <taxon>Desulfococcaceae</taxon>
        <taxon>Desulfonema</taxon>
    </lineage>
</organism>
<gene>
    <name evidence="1" type="ORF">dnm_079770</name>
</gene>
<accession>A0A975GSD0</accession>
<evidence type="ECO:0000313" key="2">
    <source>
        <dbReference type="Proteomes" id="UP000663722"/>
    </source>
</evidence>
<dbReference type="Proteomes" id="UP000663722">
    <property type="component" value="Chromosome"/>
</dbReference>
<dbReference type="RefSeq" id="WP_207679492.1">
    <property type="nucleotide sequence ID" value="NZ_CP061800.1"/>
</dbReference>
<sequence>MSDREHTDEMIKRRLSAFIAEQKKLAEPVSEDKRKKIAEKLNTVYDVFLENYEFKEGQLVEWKQGVKNRVRPRLREPAVIIKLLETPEFDTEKDAGTPYFKEPLDMIIGVLEEDEDNLLFFHVDKRRFKPFDGE</sequence>
<protein>
    <submittedName>
        <fullName evidence="1">Uncharacterized protein</fullName>
    </submittedName>
</protein>
<proteinExistence type="predicted"/>
<dbReference type="KEGG" id="dmm:dnm_079770"/>
<keyword evidence="2" id="KW-1185">Reference proteome</keyword>
<dbReference type="EMBL" id="CP061800">
    <property type="protein sequence ID" value="QTA91904.1"/>
    <property type="molecule type" value="Genomic_DNA"/>
</dbReference>
<name>A0A975GSD0_9BACT</name>
<reference evidence="1" key="1">
    <citation type="journal article" date="2021" name="Microb. Physiol.">
        <title>Proteogenomic Insights into the Physiology of Marine, Sulfate-Reducing, Filamentous Desulfonema limicola and Desulfonema magnum.</title>
        <authorList>
            <person name="Schnaars V."/>
            <person name="Wohlbrand L."/>
            <person name="Scheve S."/>
            <person name="Hinrichs C."/>
            <person name="Reinhardt R."/>
            <person name="Rabus R."/>
        </authorList>
    </citation>
    <scope>NUCLEOTIDE SEQUENCE</scope>
    <source>
        <strain evidence="1">4be13</strain>
    </source>
</reference>
<evidence type="ECO:0000313" key="1">
    <source>
        <dbReference type="EMBL" id="QTA91904.1"/>
    </source>
</evidence>
<dbReference type="AlphaFoldDB" id="A0A975GSD0"/>